<dbReference type="PANTHER" id="PTHR23527">
    <property type="entry name" value="BLL3282 PROTEIN"/>
    <property type="match status" value="1"/>
</dbReference>
<accession>A0A4P7U8W3</accession>
<dbReference type="GO" id="GO:0005886">
    <property type="term" value="C:plasma membrane"/>
    <property type="evidence" value="ECO:0007669"/>
    <property type="project" value="UniProtKB-SubCell"/>
</dbReference>
<evidence type="ECO:0000313" key="7">
    <source>
        <dbReference type="EMBL" id="GGD06687.1"/>
    </source>
</evidence>
<feature type="transmembrane region" description="Helical" evidence="5">
    <location>
        <begin position="112"/>
        <end position="139"/>
    </location>
</feature>
<feature type="transmembrane region" description="Helical" evidence="5">
    <location>
        <begin position="289"/>
        <end position="312"/>
    </location>
</feature>
<dbReference type="OrthoDB" id="5185753at2"/>
<feature type="transmembrane region" description="Helical" evidence="5">
    <location>
        <begin position="324"/>
        <end position="349"/>
    </location>
</feature>
<comment type="subcellular location">
    <subcellularLocation>
        <location evidence="1">Cell membrane</location>
        <topology evidence="1">Multi-pass membrane protein</topology>
    </subcellularLocation>
</comment>
<feature type="transmembrane region" description="Helical" evidence="5">
    <location>
        <begin position="257"/>
        <end position="277"/>
    </location>
</feature>
<evidence type="ECO:0000259" key="6">
    <source>
        <dbReference type="PROSITE" id="PS50850"/>
    </source>
</evidence>
<evidence type="ECO:0000313" key="8">
    <source>
        <dbReference type="EMBL" id="QCC76446.1"/>
    </source>
</evidence>
<reference evidence="8 9" key="1">
    <citation type="journal article" date="2008" name="Int. J. Syst. Evol. Microbiol.">
        <title>Nocardioides daphniae sp. nov., isolated from Daphnia cucullata (Crustacea: Cladocera).</title>
        <authorList>
            <person name="Toth E.M."/>
            <person name="Keki Z."/>
            <person name="Homonnay Z.G."/>
            <person name="Borsodi A.K."/>
            <person name="Marialigeti K."/>
            <person name="Schumann P."/>
        </authorList>
    </citation>
    <scope>NUCLEOTIDE SEQUENCE [LARGE SCALE GENOMIC DNA]</scope>
    <source>
        <strain evidence="8 9">JCM 16608</strain>
    </source>
</reference>
<dbReference type="InterPro" id="IPR036259">
    <property type="entry name" value="MFS_trans_sf"/>
</dbReference>
<dbReference type="Proteomes" id="UP000297025">
    <property type="component" value="Chromosome"/>
</dbReference>
<feature type="transmembrane region" description="Helical" evidence="5">
    <location>
        <begin position="87"/>
        <end position="106"/>
    </location>
</feature>
<protein>
    <submittedName>
        <fullName evidence="8">MFS transporter</fullName>
    </submittedName>
</protein>
<dbReference type="Gene3D" id="1.20.1250.20">
    <property type="entry name" value="MFS general substrate transporter like domains"/>
    <property type="match status" value="2"/>
</dbReference>
<dbReference type="Proteomes" id="UP000630594">
    <property type="component" value="Unassembled WGS sequence"/>
</dbReference>
<reference evidence="10" key="3">
    <citation type="journal article" date="2019" name="Int. J. Syst. Evol. Microbiol.">
        <title>The Global Catalogue of Microorganisms (GCM) 10K type strain sequencing project: providing services to taxonomists for standard genome sequencing and annotation.</title>
        <authorList>
            <consortium name="The Broad Institute Genomics Platform"/>
            <consortium name="The Broad Institute Genome Sequencing Center for Infectious Disease"/>
            <person name="Wu L."/>
            <person name="Ma J."/>
        </authorList>
    </citation>
    <scope>NUCLEOTIDE SEQUENCE [LARGE SCALE GENOMIC DNA]</scope>
    <source>
        <strain evidence="10">CCM 7403</strain>
    </source>
</reference>
<dbReference type="GO" id="GO:0022857">
    <property type="term" value="F:transmembrane transporter activity"/>
    <property type="evidence" value="ECO:0007669"/>
    <property type="project" value="InterPro"/>
</dbReference>
<feature type="transmembrane region" description="Helical" evidence="5">
    <location>
        <begin position="387"/>
        <end position="404"/>
    </location>
</feature>
<evidence type="ECO:0000256" key="1">
    <source>
        <dbReference type="ARBA" id="ARBA00004651"/>
    </source>
</evidence>
<proteinExistence type="predicted"/>
<feature type="transmembrane region" description="Helical" evidence="5">
    <location>
        <begin position="227"/>
        <end position="251"/>
    </location>
</feature>
<evidence type="ECO:0000256" key="4">
    <source>
        <dbReference type="ARBA" id="ARBA00023136"/>
    </source>
</evidence>
<dbReference type="EMBL" id="BMCK01000001">
    <property type="protein sequence ID" value="GGD06687.1"/>
    <property type="molecule type" value="Genomic_DNA"/>
</dbReference>
<dbReference type="PROSITE" id="PS50850">
    <property type="entry name" value="MFS"/>
    <property type="match status" value="1"/>
</dbReference>
<dbReference type="Pfam" id="PF07690">
    <property type="entry name" value="MFS_1"/>
    <property type="match status" value="1"/>
</dbReference>
<organism evidence="8 9">
    <name type="scientific">Nocardioides daphniae</name>
    <dbReference type="NCBI Taxonomy" id="402297"/>
    <lineage>
        <taxon>Bacteria</taxon>
        <taxon>Bacillati</taxon>
        <taxon>Actinomycetota</taxon>
        <taxon>Actinomycetes</taxon>
        <taxon>Propionibacteriales</taxon>
        <taxon>Nocardioidaceae</taxon>
        <taxon>Nocardioides</taxon>
    </lineage>
</organism>
<dbReference type="SUPFAM" id="SSF103473">
    <property type="entry name" value="MFS general substrate transporter"/>
    <property type="match status" value="1"/>
</dbReference>
<dbReference type="EMBL" id="CP038462">
    <property type="protein sequence ID" value="QCC76446.1"/>
    <property type="molecule type" value="Genomic_DNA"/>
</dbReference>
<dbReference type="PANTHER" id="PTHR23527:SF1">
    <property type="entry name" value="BLL3282 PROTEIN"/>
    <property type="match status" value="1"/>
</dbReference>
<dbReference type="AlphaFoldDB" id="A0A4P7U8W3"/>
<dbReference type="RefSeq" id="WP_135831495.1">
    <property type="nucleotide sequence ID" value="NZ_BMCK01000001.1"/>
</dbReference>
<reference evidence="7" key="5">
    <citation type="submission" date="2024-05" db="EMBL/GenBank/DDBJ databases">
        <authorList>
            <person name="Sun Q."/>
            <person name="Sedlacek I."/>
        </authorList>
    </citation>
    <scope>NUCLEOTIDE SEQUENCE</scope>
    <source>
        <strain evidence="7">CCM 7403</strain>
    </source>
</reference>
<dbReference type="InterPro" id="IPR011701">
    <property type="entry name" value="MFS"/>
</dbReference>
<reference evidence="7" key="2">
    <citation type="journal article" date="2014" name="Int. J. Syst. Evol. Microbiol.">
        <title>Complete genome of a new Firmicutes species belonging to the dominant human colonic microbiota ('Ruminococcus bicirculans') reveals two chromosomes and a selective capacity to utilize plant glucans.</title>
        <authorList>
            <consortium name="NISC Comparative Sequencing Program"/>
            <person name="Wegmann U."/>
            <person name="Louis P."/>
            <person name="Goesmann A."/>
            <person name="Henrissat B."/>
            <person name="Duncan S.H."/>
            <person name="Flint H.J."/>
        </authorList>
    </citation>
    <scope>NUCLEOTIDE SEQUENCE</scope>
    <source>
        <strain evidence="7">CCM 7403</strain>
    </source>
</reference>
<evidence type="ECO:0000313" key="9">
    <source>
        <dbReference type="Proteomes" id="UP000297025"/>
    </source>
</evidence>
<evidence type="ECO:0000256" key="5">
    <source>
        <dbReference type="SAM" id="Phobius"/>
    </source>
</evidence>
<feature type="transmembrane region" description="Helical" evidence="5">
    <location>
        <begin position="21"/>
        <end position="43"/>
    </location>
</feature>
<evidence type="ECO:0000256" key="3">
    <source>
        <dbReference type="ARBA" id="ARBA00022989"/>
    </source>
</evidence>
<dbReference type="InterPro" id="IPR052952">
    <property type="entry name" value="MFS-Transporter"/>
</dbReference>
<dbReference type="InterPro" id="IPR020846">
    <property type="entry name" value="MFS_dom"/>
</dbReference>
<keyword evidence="3 5" id="KW-1133">Transmembrane helix</keyword>
<keyword evidence="2 5" id="KW-0812">Transmembrane</keyword>
<gene>
    <name evidence="8" type="ORF">E2C04_03035</name>
    <name evidence="7" type="ORF">GCM10007231_01790</name>
</gene>
<dbReference type="KEGG" id="ndp:E2C04_03035"/>
<name>A0A4P7U8W3_9ACTN</name>
<feature type="domain" description="Major facilitator superfamily (MFS) profile" evidence="6">
    <location>
        <begin position="20"/>
        <end position="412"/>
    </location>
</feature>
<keyword evidence="10" id="KW-1185">Reference proteome</keyword>
<sequence>MTRDPGLPRGAGDRDGARHAVGLFAFVLLATSVAVPTVVGLLAVELEGDLGLDDARLGLVVSAFWAVTAVTAPLAGRWVDHRGWRLGALWGALTTATGLVLAVALVDTWTELLAVLALAGVGYAFASPTSNIVVMSLVAPGRQASVLGLKQTAPPLLMAAAGAVLPALAHARGWRTATATVLVLPVAALLLGSRLPRPRPPAASAVGASGLRTPGERRRARRALAPLVVAAGLGTFSVATLTGFAVVTLVAAGHGPVVAAGVVSVGSLVAVVARVAAGRFLDGRPASDVRPLLAVMGAAAVALLLVALGSYGLGRAPGPGPWQVLVVVGVVISLVAAWTWPALLLIGVVRGSEGAGAASGLIQLGSGIGSAVGPAVFGLLSSVGGRGWAWATMGVLTVVAASLVRRPPSPRPPGGGPTS</sequence>
<reference evidence="8" key="4">
    <citation type="submission" date="2019-03" db="EMBL/GenBank/DDBJ databases">
        <authorList>
            <person name="Huang Y."/>
        </authorList>
    </citation>
    <scope>NUCLEOTIDE SEQUENCE</scope>
    <source>
        <strain evidence="8">JCM 16608</strain>
    </source>
</reference>
<keyword evidence="4 5" id="KW-0472">Membrane</keyword>
<feature type="transmembrane region" description="Helical" evidence="5">
    <location>
        <begin position="55"/>
        <end position="75"/>
    </location>
</feature>
<feature type="transmembrane region" description="Helical" evidence="5">
    <location>
        <begin position="361"/>
        <end position="381"/>
    </location>
</feature>
<evidence type="ECO:0000313" key="10">
    <source>
        <dbReference type="Proteomes" id="UP000630594"/>
    </source>
</evidence>
<evidence type="ECO:0000256" key="2">
    <source>
        <dbReference type="ARBA" id="ARBA00022692"/>
    </source>
</evidence>